<gene>
    <name evidence="2" type="ORF">METZ01_LOCUS278396</name>
</gene>
<reference evidence="2" key="1">
    <citation type="submission" date="2018-05" db="EMBL/GenBank/DDBJ databases">
        <authorList>
            <person name="Lanie J.A."/>
            <person name="Ng W.-L."/>
            <person name="Kazmierczak K.M."/>
            <person name="Andrzejewski T.M."/>
            <person name="Davidsen T.M."/>
            <person name="Wayne K.J."/>
            <person name="Tettelin H."/>
            <person name="Glass J.I."/>
            <person name="Rusch D."/>
            <person name="Podicherti R."/>
            <person name="Tsui H.-C.T."/>
            <person name="Winkler M.E."/>
        </authorList>
    </citation>
    <scope>NUCLEOTIDE SEQUENCE</scope>
</reference>
<dbReference type="AlphaFoldDB" id="A0A382KQM6"/>
<dbReference type="EMBL" id="UINC01081565">
    <property type="protein sequence ID" value="SVC25542.1"/>
    <property type="molecule type" value="Genomic_DNA"/>
</dbReference>
<evidence type="ECO:0000313" key="2">
    <source>
        <dbReference type="EMBL" id="SVC25542.1"/>
    </source>
</evidence>
<organism evidence="2">
    <name type="scientific">marine metagenome</name>
    <dbReference type="NCBI Taxonomy" id="408172"/>
    <lineage>
        <taxon>unclassified sequences</taxon>
        <taxon>metagenomes</taxon>
        <taxon>ecological metagenomes</taxon>
    </lineage>
</organism>
<protein>
    <submittedName>
        <fullName evidence="2">Uncharacterized protein</fullName>
    </submittedName>
</protein>
<dbReference type="AntiFam" id="ANF00010">
    <property type="entry name" value="tRNA translation"/>
</dbReference>
<sequence>VAQSVEQRTENPCVGGSIPPRATINLP</sequence>
<proteinExistence type="predicted"/>
<accession>A0A382KQM6</accession>
<feature type="non-terminal residue" evidence="2">
    <location>
        <position position="1"/>
    </location>
</feature>
<evidence type="ECO:0000256" key="1">
    <source>
        <dbReference type="SAM" id="MobiDB-lite"/>
    </source>
</evidence>
<feature type="region of interest" description="Disordered" evidence="1">
    <location>
        <begin position="1"/>
        <end position="27"/>
    </location>
</feature>
<name>A0A382KQM6_9ZZZZ</name>